<keyword evidence="11" id="KW-0407">Ion channel</keyword>
<proteinExistence type="predicted"/>
<evidence type="ECO:0000256" key="7">
    <source>
        <dbReference type="ARBA" id="ARBA00022958"/>
    </source>
</evidence>
<sequence>MPSMSAVEPEMKEHLVRPRSKVFSIGGDIYDSSGEDTKHLPLPFLPPTNKVFDMFFFWELYDTLAKRTLRQDVPLVAVRNMSCKLMIIFDEPDPQDVNFFGSISKKFCSWKDVRRALLTEGHPTLGLTTIERIFMTLDDDRSCRLAQVWFWFILLVTVANLVRMVKPHYVQGICDMADLGDCTNSFQVMCLLVFSFDYLVRLACAPFVRLELLSPQMEYFNLDDFGRRPFTRKSRVMEFVKKSDNLVDLVAIMPYWVNILVGQFLPSSSFLRIIRLARLFRIAKSARYLDMLQDLVEEHRHLGPCSGAEPV</sequence>
<dbReference type="Pfam" id="PF00520">
    <property type="entry name" value="Ion_trans"/>
    <property type="match status" value="1"/>
</dbReference>
<keyword evidence="10" id="KW-0472">Membrane</keyword>
<keyword evidence="7" id="KW-0630">Potassium</keyword>
<evidence type="ECO:0000256" key="3">
    <source>
        <dbReference type="ARBA" id="ARBA00022538"/>
    </source>
</evidence>
<evidence type="ECO:0000256" key="10">
    <source>
        <dbReference type="ARBA" id="ARBA00023136"/>
    </source>
</evidence>
<name>A0A812PGY0_9DINO</name>
<evidence type="ECO:0000256" key="11">
    <source>
        <dbReference type="ARBA" id="ARBA00023303"/>
    </source>
</evidence>
<evidence type="ECO:0000313" key="13">
    <source>
        <dbReference type="EMBL" id="CAE7353688.1"/>
    </source>
</evidence>
<dbReference type="InterPro" id="IPR027359">
    <property type="entry name" value="Volt_channel_dom_sf"/>
</dbReference>
<keyword evidence="14" id="KW-1185">Reference proteome</keyword>
<dbReference type="GO" id="GO:0001508">
    <property type="term" value="P:action potential"/>
    <property type="evidence" value="ECO:0007669"/>
    <property type="project" value="TreeGrafter"/>
</dbReference>
<dbReference type="Gene3D" id="1.20.120.350">
    <property type="entry name" value="Voltage-gated potassium channels. Chain C"/>
    <property type="match status" value="1"/>
</dbReference>
<comment type="subcellular location">
    <subcellularLocation>
        <location evidence="1">Membrane</location>
        <topology evidence="1">Multi-pass membrane protein</topology>
    </subcellularLocation>
</comment>
<gene>
    <name evidence="13" type="primary">glk</name>
    <name evidence="13" type="ORF">SNEC2469_LOCUS9207</name>
</gene>
<evidence type="ECO:0000256" key="4">
    <source>
        <dbReference type="ARBA" id="ARBA00022692"/>
    </source>
</evidence>
<dbReference type="GO" id="GO:0005249">
    <property type="term" value="F:voltage-gated potassium channel activity"/>
    <property type="evidence" value="ECO:0007669"/>
    <property type="project" value="InterPro"/>
</dbReference>
<keyword evidence="5" id="KW-0631">Potassium channel</keyword>
<dbReference type="AlphaFoldDB" id="A0A812PGY0"/>
<protein>
    <submittedName>
        <fullName evidence="13">Glk protein</fullName>
    </submittedName>
</protein>
<evidence type="ECO:0000256" key="2">
    <source>
        <dbReference type="ARBA" id="ARBA00022448"/>
    </source>
</evidence>
<keyword evidence="6" id="KW-0851">Voltage-gated channel</keyword>
<accession>A0A812PGY0</accession>
<evidence type="ECO:0000256" key="9">
    <source>
        <dbReference type="ARBA" id="ARBA00023065"/>
    </source>
</evidence>
<organism evidence="13 14">
    <name type="scientific">Symbiodinium necroappetens</name>
    <dbReference type="NCBI Taxonomy" id="1628268"/>
    <lineage>
        <taxon>Eukaryota</taxon>
        <taxon>Sar</taxon>
        <taxon>Alveolata</taxon>
        <taxon>Dinophyceae</taxon>
        <taxon>Suessiales</taxon>
        <taxon>Symbiodiniaceae</taxon>
        <taxon>Symbiodinium</taxon>
    </lineage>
</organism>
<dbReference type="EMBL" id="CAJNJA010014951">
    <property type="protein sequence ID" value="CAE7353688.1"/>
    <property type="molecule type" value="Genomic_DNA"/>
</dbReference>
<dbReference type="SUPFAM" id="SSF81324">
    <property type="entry name" value="Voltage-gated potassium channels"/>
    <property type="match status" value="1"/>
</dbReference>
<dbReference type="PANTHER" id="PTHR11537">
    <property type="entry name" value="VOLTAGE-GATED POTASSIUM CHANNEL"/>
    <property type="match status" value="1"/>
</dbReference>
<dbReference type="PANTHER" id="PTHR11537:SF254">
    <property type="entry name" value="POTASSIUM VOLTAGE-GATED CHANNEL PROTEIN SHAB"/>
    <property type="match status" value="1"/>
</dbReference>
<reference evidence="13" key="1">
    <citation type="submission" date="2021-02" db="EMBL/GenBank/DDBJ databases">
        <authorList>
            <person name="Dougan E. K."/>
            <person name="Rhodes N."/>
            <person name="Thang M."/>
            <person name="Chan C."/>
        </authorList>
    </citation>
    <scope>NUCLEOTIDE SEQUENCE</scope>
</reference>
<dbReference type="OrthoDB" id="416694at2759"/>
<evidence type="ECO:0000256" key="6">
    <source>
        <dbReference type="ARBA" id="ARBA00022882"/>
    </source>
</evidence>
<feature type="non-terminal residue" evidence="13">
    <location>
        <position position="1"/>
    </location>
</feature>
<keyword evidence="9" id="KW-0406">Ion transport</keyword>
<dbReference type="InterPro" id="IPR028325">
    <property type="entry name" value="VG_K_chnl"/>
</dbReference>
<feature type="domain" description="Ion transport" evidence="12">
    <location>
        <begin position="147"/>
        <end position="291"/>
    </location>
</feature>
<evidence type="ECO:0000259" key="12">
    <source>
        <dbReference type="Pfam" id="PF00520"/>
    </source>
</evidence>
<comment type="caution">
    <text evidence="13">The sequence shown here is derived from an EMBL/GenBank/DDBJ whole genome shotgun (WGS) entry which is preliminary data.</text>
</comment>
<dbReference type="GO" id="GO:0008076">
    <property type="term" value="C:voltage-gated potassium channel complex"/>
    <property type="evidence" value="ECO:0007669"/>
    <property type="project" value="InterPro"/>
</dbReference>
<keyword evidence="3" id="KW-0633">Potassium transport</keyword>
<evidence type="ECO:0000256" key="5">
    <source>
        <dbReference type="ARBA" id="ARBA00022826"/>
    </source>
</evidence>
<keyword evidence="2" id="KW-0813">Transport</keyword>
<feature type="non-terminal residue" evidence="13">
    <location>
        <position position="311"/>
    </location>
</feature>
<keyword evidence="4" id="KW-0812">Transmembrane</keyword>
<evidence type="ECO:0000313" key="14">
    <source>
        <dbReference type="Proteomes" id="UP000601435"/>
    </source>
</evidence>
<keyword evidence="8" id="KW-1133">Transmembrane helix</keyword>
<dbReference type="Proteomes" id="UP000601435">
    <property type="component" value="Unassembled WGS sequence"/>
</dbReference>
<evidence type="ECO:0000256" key="1">
    <source>
        <dbReference type="ARBA" id="ARBA00004141"/>
    </source>
</evidence>
<dbReference type="InterPro" id="IPR005821">
    <property type="entry name" value="Ion_trans_dom"/>
</dbReference>
<evidence type="ECO:0000256" key="8">
    <source>
        <dbReference type="ARBA" id="ARBA00022989"/>
    </source>
</evidence>